<name>A0AAV6Y641_9LAMI</name>
<dbReference type="EMBL" id="WHWC01000002">
    <property type="protein sequence ID" value="KAG8388321.1"/>
    <property type="molecule type" value="Genomic_DNA"/>
</dbReference>
<reference evidence="2" key="1">
    <citation type="submission" date="2019-10" db="EMBL/GenBank/DDBJ databases">
        <authorList>
            <person name="Zhang R."/>
            <person name="Pan Y."/>
            <person name="Wang J."/>
            <person name="Ma R."/>
            <person name="Yu S."/>
        </authorList>
    </citation>
    <scope>NUCLEOTIDE SEQUENCE</scope>
    <source>
        <strain evidence="2">LA-IB0</strain>
        <tissue evidence="2">Leaf</tissue>
    </source>
</reference>
<accession>A0AAV6Y641</accession>
<feature type="compositionally biased region" description="Polar residues" evidence="1">
    <location>
        <begin position="88"/>
        <end position="101"/>
    </location>
</feature>
<feature type="compositionally biased region" description="Polar residues" evidence="1">
    <location>
        <begin position="1"/>
        <end position="11"/>
    </location>
</feature>
<organism evidence="2 3">
    <name type="scientific">Buddleja alternifolia</name>
    <dbReference type="NCBI Taxonomy" id="168488"/>
    <lineage>
        <taxon>Eukaryota</taxon>
        <taxon>Viridiplantae</taxon>
        <taxon>Streptophyta</taxon>
        <taxon>Embryophyta</taxon>
        <taxon>Tracheophyta</taxon>
        <taxon>Spermatophyta</taxon>
        <taxon>Magnoliopsida</taxon>
        <taxon>eudicotyledons</taxon>
        <taxon>Gunneridae</taxon>
        <taxon>Pentapetalae</taxon>
        <taxon>asterids</taxon>
        <taxon>lamiids</taxon>
        <taxon>Lamiales</taxon>
        <taxon>Scrophulariaceae</taxon>
        <taxon>Buddlejeae</taxon>
        <taxon>Buddleja</taxon>
    </lineage>
</organism>
<evidence type="ECO:0000313" key="3">
    <source>
        <dbReference type="Proteomes" id="UP000826271"/>
    </source>
</evidence>
<feature type="region of interest" description="Disordered" evidence="1">
    <location>
        <begin position="1"/>
        <end position="103"/>
    </location>
</feature>
<keyword evidence="3" id="KW-1185">Reference proteome</keyword>
<dbReference type="Proteomes" id="UP000826271">
    <property type="component" value="Unassembled WGS sequence"/>
</dbReference>
<gene>
    <name evidence="2" type="ORF">BUALT_Bualt02G0113400</name>
</gene>
<protein>
    <submittedName>
        <fullName evidence="2">Uncharacterized protein</fullName>
    </submittedName>
</protein>
<sequence length="129" mass="13755">MAAESRSTVELGSTPVALGGDGGNSAKSGHMTELCMTPEAKGGGGGNPSPDGMGIVTLKHGRPTFTSPGPTIQPKKCKRRDMEEPSRDTTSSTPATSNMHSFSRHFEDRLNRIESKLDRILAHFHIPPD</sequence>
<dbReference type="AlphaFoldDB" id="A0AAV6Y641"/>
<proteinExistence type="predicted"/>
<comment type="caution">
    <text evidence="2">The sequence shown here is derived from an EMBL/GenBank/DDBJ whole genome shotgun (WGS) entry which is preliminary data.</text>
</comment>
<evidence type="ECO:0000313" key="2">
    <source>
        <dbReference type="EMBL" id="KAG8388321.1"/>
    </source>
</evidence>
<evidence type="ECO:0000256" key="1">
    <source>
        <dbReference type="SAM" id="MobiDB-lite"/>
    </source>
</evidence>